<proteinExistence type="predicted"/>
<dbReference type="RefSeq" id="WP_338605017.1">
    <property type="nucleotide sequence ID" value="NZ_AP028679.1"/>
</dbReference>
<dbReference type="Pfam" id="PF14534">
    <property type="entry name" value="DUF4440"/>
    <property type="match status" value="1"/>
</dbReference>
<organism evidence="2 3">
    <name type="scientific">Desulfoferula mesophila</name>
    <dbReference type="NCBI Taxonomy" id="3058419"/>
    <lineage>
        <taxon>Bacteria</taxon>
        <taxon>Pseudomonadati</taxon>
        <taxon>Thermodesulfobacteriota</taxon>
        <taxon>Desulfarculia</taxon>
        <taxon>Desulfarculales</taxon>
        <taxon>Desulfarculaceae</taxon>
        <taxon>Desulfoferula</taxon>
    </lineage>
</organism>
<dbReference type="AlphaFoldDB" id="A0AAU9E9W7"/>
<evidence type="ECO:0000313" key="3">
    <source>
        <dbReference type="Proteomes" id="UP001366166"/>
    </source>
</evidence>
<dbReference type="Gene3D" id="3.10.450.50">
    <property type="match status" value="1"/>
</dbReference>
<evidence type="ECO:0000313" key="2">
    <source>
        <dbReference type="EMBL" id="BEQ13372.1"/>
    </source>
</evidence>
<protein>
    <recommendedName>
        <fullName evidence="1">DUF4440 domain-containing protein</fullName>
    </recommendedName>
</protein>
<feature type="domain" description="DUF4440" evidence="1">
    <location>
        <begin position="7"/>
        <end position="114"/>
    </location>
</feature>
<dbReference type="InterPro" id="IPR011944">
    <property type="entry name" value="Steroid_delta5-4_isomerase"/>
</dbReference>
<keyword evidence="3" id="KW-1185">Reference proteome</keyword>
<dbReference type="NCBIfam" id="TIGR02246">
    <property type="entry name" value="SgcJ/EcaC family oxidoreductase"/>
    <property type="match status" value="1"/>
</dbReference>
<dbReference type="Proteomes" id="UP001366166">
    <property type="component" value="Chromosome"/>
</dbReference>
<reference evidence="3" key="1">
    <citation type="journal article" date="2023" name="Arch. Microbiol.">
        <title>Desulfoferula mesophilus gen. nov. sp. nov., a mesophilic sulfate-reducing bacterium isolated from a brackish lake sediment.</title>
        <authorList>
            <person name="Watanabe T."/>
            <person name="Yabe T."/>
            <person name="Tsuji J.M."/>
            <person name="Fukui M."/>
        </authorList>
    </citation>
    <scope>NUCLEOTIDE SEQUENCE [LARGE SCALE GENOMIC DNA]</scope>
    <source>
        <strain evidence="3">12FAK</strain>
    </source>
</reference>
<accession>A0AAU9E9W7</accession>
<gene>
    <name evidence="2" type="ORF">FAK_04380</name>
</gene>
<dbReference type="SUPFAM" id="SSF54427">
    <property type="entry name" value="NTF2-like"/>
    <property type="match status" value="1"/>
</dbReference>
<dbReference type="InterPro" id="IPR032710">
    <property type="entry name" value="NTF2-like_dom_sf"/>
</dbReference>
<sequence length="126" mass="13748">MSPHPVEKLIAQADAAINREDFDSLMEFYAEDAVLVVQPGRNAVGKERIRQAFEAIAQYFGHGLEVRQAGLEVLATGDTALALAKTLVRAPGHPPAQRKATYVFKKDAAGDWRCVIDNSYGHDLLG</sequence>
<dbReference type="EMBL" id="AP028679">
    <property type="protein sequence ID" value="BEQ13372.1"/>
    <property type="molecule type" value="Genomic_DNA"/>
</dbReference>
<name>A0AAU9E9W7_9BACT</name>
<evidence type="ECO:0000259" key="1">
    <source>
        <dbReference type="Pfam" id="PF14534"/>
    </source>
</evidence>
<dbReference type="InterPro" id="IPR027843">
    <property type="entry name" value="DUF4440"/>
</dbReference>
<dbReference type="KEGG" id="dmp:FAK_04380"/>